<evidence type="ECO:0000256" key="1">
    <source>
        <dbReference type="SAM" id="SignalP"/>
    </source>
</evidence>
<feature type="signal peptide" evidence="1">
    <location>
        <begin position="1"/>
        <end position="20"/>
    </location>
</feature>
<organism evidence="2 3">
    <name type="scientific">Immersiella caudata</name>
    <dbReference type="NCBI Taxonomy" id="314043"/>
    <lineage>
        <taxon>Eukaryota</taxon>
        <taxon>Fungi</taxon>
        <taxon>Dikarya</taxon>
        <taxon>Ascomycota</taxon>
        <taxon>Pezizomycotina</taxon>
        <taxon>Sordariomycetes</taxon>
        <taxon>Sordariomycetidae</taxon>
        <taxon>Sordariales</taxon>
        <taxon>Lasiosphaeriaceae</taxon>
        <taxon>Immersiella</taxon>
    </lineage>
</organism>
<evidence type="ECO:0000313" key="3">
    <source>
        <dbReference type="Proteomes" id="UP001175000"/>
    </source>
</evidence>
<feature type="chain" id="PRO_5041319039" description="Secreted protein" evidence="1">
    <location>
        <begin position="21"/>
        <end position="185"/>
    </location>
</feature>
<keyword evidence="1" id="KW-0732">Signal</keyword>
<gene>
    <name evidence="2" type="ORF">B0T14DRAFT_179646</name>
</gene>
<keyword evidence="3" id="KW-1185">Reference proteome</keyword>
<reference evidence="2" key="1">
    <citation type="submission" date="2023-06" db="EMBL/GenBank/DDBJ databases">
        <title>Genome-scale phylogeny and comparative genomics of the fungal order Sordariales.</title>
        <authorList>
            <consortium name="Lawrence Berkeley National Laboratory"/>
            <person name="Hensen N."/>
            <person name="Bonometti L."/>
            <person name="Westerberg I."/>
            <person name="Brannstrom I.O."/>
            <person name="Guillou S."/>
            <person name="Cros-Aarteil S."/>
            <person name="Calhoun S."/>
            <person name="Haridas S."/>
            <person name="Kuo A."/>
            <person name="Mondo S."/>
            <person name="Pangilinan J."/>
            <person name="Riley R."/>
            <person name="Labutti K."/>
            <person name="Andreopoulos B."/>
            <person name="Lipzen A."/>
            <person name="Chen C."/>
            <person name="Yanf M."/>
            <person name="Daum C."/>
            <person name="Ng V."/>
            <person name="Clum A."/>
            <person name="Steindorff A."/>
            <person name="Ohm R."/>
            <person name="Martin F."/>
            <person name="Silar P."/>
            <person name="Natvig D."/>
            <person name="Lalanne C."/>
            <person name="Gautier V."/>
            <person name="Ament-Velasquez S.L."/>
            <person name="Kruys A."/>
            <person name="Hutchinson M.I."/>
            <person name="Powell A.J."/>
            <person name="Barry K."/>
            <person name="Miller A.N."/>
            <person name="Grigoriev I.V."/>
            <person name="Debuchy R."/>
            <person name="Gladieux P."/>
            <person name="Thoren M.H."/>
            <person name="Johannesson H."/>
        </authorList>
    </citation>
    <scope>NUCLEOTIDE SEQUENCE</scope>
    <source>
        <strain evidence="2">CBS 606.72</strain>
    </source>
</reference>
<name>A0AA39WXJ7_9PEZI</name>
<evidence type="ECO:0008006" key="4">
    <source>
        <dbReference type="Google" id="ProtNLM"/>
    </source>
</evidence>
<dbReference type="EMBL" id="JAULSU010000003">
    <property type="protein sequence ID" value="KAK0623484.1"/>
    <property type="molecule type" value="Genomic_DNA"/>
</dbReference>
<proteinExistence type="predicted"/>
<dbReference type="Proteomes" id="UP001175000">
    <property type="component" value="Unassembled WGS sequence"/>
</dbReference>
<protein>
    <recommendedName>
        <fullName evidence="4">Secreted protein</fullName>
    </recommendedName>
</protein>
<evidence type="ECO:0000313" key="2">
    <source>
        <dbReference type="EMBL" id="KAK0623484.1"/>
    </source>
</evidence>
<comment type="caution">
    <text evidence="2">The sequence shown here is derived from an EMBL/GenBank/DDBJ whole genome shotgun (WGS) entry which is preliminary data.</text>
</comment>
<sequence length="185" mass="20380">MNPSLRRAPWFIWSIVILGAEVSPLSETGKGGGKDQVISVGFPSFVVALLPFRLPCIPKPSLSGRASPSLRLWRHAEAALLSLRPVCFSSVCFFSRVRLIGRHPRPATLVGPSFDFIWSTQPATSATKRRKSSPFYSLPGSPLPLSRLPGETQQDPSLAASSEPIIPALRRHRLFRLIINRFARA</sequence>
<dbReference type="AlphaFoldDB" id="A0AA39WXJ7"/>
<accession>A0AA39WXJ7</accession>